<evidence type="ECO:0000313" key="3">
    <source>
        <dbReference type="Proteomes" id="UP000294963"/>
    </source>
</evidence>
<gene>
    <name evidence="2" type="ORF">EC844_106112</name>
</gene>
<name>A0A4R1XWL8_ACICA</name>
<dbReference type="Proteomes" id="UP000294963">
    <property type="component" value="Unassembled WGS sequence"/>
</dbReference>
<organism evidence="2 3">
    <name type="scientific">Acinetobacter calcoaceticus</name>
    <dbReference type="NCBI Taxonomy" id="471"/>
    <lineage>
        <taxon>Bacteria</taxon>
        <taxon>Pseudomonadati</taxon>
        <taxon>Pseudomonadota</taxon>
        <taxon>Gammaproteobacteria</taxon>
        <taxon>Moraxellales</taxon>
        <taxon>Moraxellaceae</taxon>
        <taxon>Acinetobacter</taxon>
        <taxon>Acinetobacter calcoaceticus/baumannii complex</taxon>
    </lineage>
</organism>
<keyword evidence="1" id="KW-0812">Transmembrane</keyword>
<keyword evidence="1" id="KW-1133">Transmembrane helix</keyword>
<evidence type="ECO:0000256" key="1">
    <source>
        <dbReference type="SAM" id="Phobius"/>
    </source>
</evidence>
<comment type="caution">
    <text evidence="2">The sequence shown here is derived from an EMBL/GenBank/DDBJ whole genome shotgun (WGS) entry which is preliminary data.</text>
</comment>
<feature type="transmembrane region" description="Helical" evidence="1">
    <location>
        <begin position="199"/>
        <end position="219"/>
    </location>
</feature>
<proteinExistence type="predicted"/>
<keyword evidence="1" id="KW-0472">Membrane</keyword>
<feature type="transmembrane region" description="Helical" evidence="1">
    <location>
        <begin position="152"/>
        <end position="171"/>
    </location>
</feature>
<dbReference type="OrthoDB" id="8481923at2"/>
<feature type="transmembrane region" description="Helical" evidence="1">
    <location>
        <begin position="54"/>
        <end position="73"/>
    </location>
</feature>
<keyword evidence="3" id="KW-1185">Reference proteome</keyword>
<protein>
    <submittedName>
        <fullName evidence="2">Uncharacterized protein DUF4184</fullName>
    </submittedName>
</protein>
<dbReference type="Pfam" id="PF13803">
    <property type="entry name" value="DUF4184"/>
    <property type="match status" value="1"/>
</dbReference>
<accession>A0A4R1XWL8</accession>
<evidence type="ECO:0000313" key="2">
    <source>
        <dbReference type="EMBL" id="TCM68129.1"/>
    </source>
</evidence>
<feature type="transmembrane region" description="Helical" evidence="1">
    <location>
        <begin position="94"/>
        <end position="116"/>
    </location>
</feature>
<dbReference type="AlphaFoldDB" id="A0A4R1XWL8"/>
<sequence length="271" mass="30740">MPFTLSHMIVAPPISKLSGDRLPIAALAIGSMTPDLYRLFTEQDFNQSHQWNSLFSLNLGLGLFFCALWYLLYRPVLFALLNLNKPLRLHSFRSICGFVLCVCIAIVIGAATHLIWDGLTHSDFRSFAFHDFLNQSVVIAERTFAMHRVLQIGSSIIALPILLWMGIHYAIAYRPASHQHQAHTAQTEQSDQLRQPLKFAGLLLILFSFFIGCFAYIDFAQSWSADARWADLYQFIGRAINQFSSAFLISFSLGCVAILIFMQRKGLQPYR</sequence>
<dbReference type="EMBL" id="SLVJ01000006">
    <property type="protein sequence ID" value="TCM68129.1"/>
    <property type="molecule type" value="Genomic_DNA"/>
</dbReference>
<feature type="transmembrane region" description="Helical" evidence="1">
    <location>
        <begin position="239"/>
        <end position="262"/>
    </location>
</feature>
<dbReference type="InterPro" id="IPR025238">
    <property type="entry name" value="DUF4184"/>
</dbReference>
<reference evidence="2 3" key="1">
    <citation type="submission" date="2019-03" db="EMBL/GenBank/DDBJ databases">
        <title>Genomic analyses of the natural microbiome of Caenorhabditis elegans.</title>
        <authorList>
            <person name="Samuel B."/>
        </authorList>
    </citation>
    <scope>NUCLEOTIDE SEQUENCE [LARGE SCALE GENOMIC DNA]</scope>
    <source>
        <strain evidence="2 3">JUb89</strain>
    </source>
</reference>